<evidence type="ECO:0008006" key="4">
    <source>
        <dbReference type="Google" id="ProtNLM"/>
    </source>
</evidence>
<dbReference type="OrthoDB" id="4471047at2"/>
<feature type="transmembrane region" description="Helical" evidence="1">
    <location>
        <begin position="6"/>
        <end position="27"/>
    </location>
</feature>
<proteinExistence type="predicted"/>
<keyword evidence="1" id="KW-0812">Transmembrane</keyword>
<gene>
    <name evidence="2" type="ORF">NCTC10437_01158</name>
</gene>
<dbReference type="EMBL" id="LR134356">
    <property type="protein sequence ID" value="VEG52042.1"/>
    <property type="molecule type" value="Genomic_DNA"/>
</dbReference>
<dbReference type="AlphaFoldDB" id="A0A3S4VNW6"/>
<dbReference type="KEGG" id="mauu:NCTC10437_01158"/>
<feature type="transmembrane region" description="Helical" evidence="1">
    <location>
        <begin position="71"/>
        <end position="95"/>
    </location>
</feature>
<protein>
    <recommendedName>
        <fullName evidence="4">NfeD-like C-terminal domain-containing protein</fullName>
    </recommendedName>
</protein>
<evidence type="ECO:0000313" key="2">
    <source>
        <dbReference type="EMBL" id="VEG52042.1"/>
    </source>
</evidence>
<keyword evidence="3" id="KW-1185">Reference proteome</keyword>
<reference evidence="2 3" key="1">
    <citation type="submission" date="2018-12" db="EMBL/GenBank/DDBJ databases">
        <authorList>
            <consortium name="Pathogen Informatics"/>
        </authorList>
    </citation>
    <scope>NUCLEOTIDE SEQUENCE [LARGE SCALE GENOMIC DNA]</scope>
    <source>
        <strain evidence="2 3">NCTC10437</strain>
    </source>
</reference>
<name>A0A3S4VNW6_MYCAU</name>
<dbReference type="Proteomes" id="UP000279306">
    <property type="component" value="Chromosome"/>
</dbReference>
<dbReference type="Gene3D" id="2.40.50.140">
    <property type="entry name" value="Nucleic acid-binding proteins"/>
    <property type="match status" value="1"/>
</dbReference>
<evidence type="ECO:0000313" key="3">
    <source>
        <dbReference type="Proteomes" id="UP000279306"/>
    </source>
</evidence>
<accession>A0A3S4VNW6</accession>
<organism evidence="2 3">
    <name type="scientific">Mycolicibacterium aurum</name>
    <name type="common">Mycobacterium aurum</name>
    <dbReference type="NCBI Taxonomy" id="1791"/>
    <lineage>
        <taxon>Bacteria</taxon>
        <taxon>Bacillati</taxon>
        <taxon>Actinomycetota</taxon>
        <taxon>Actinomycetes</taxon>
        <taxon>Mycobacteriales</taxon>
        <taxon>Mycobacteriaceae</taxon>
        <taxon>Mycolicibacterium</taxon>
    </lineage>
</organism>
<evidence type="ECO:0000256" key="1">
    <source>
        <dbReference type="SAM" id="Phobius"/>
    </source>
</evidence>
<sequence length="184" mass="18540">MTAVYLAAFGIGGVAVLTALLVADFDLGADSGAGFGHDGLPFLSLTSLAAGLLGGGTGGLIATWLGMGTLGAAMVAVGSGMVLIAALQGVVVPLLRRQQSNSQRGRASYIGLLGTVTLDVPADGWGEVAFVDADGNRVRARAVTAEPQLLPKSTQVYIADVDSDYVHVVTTPGANPEPPLPGRN</sequence>
<keyword evidence="1" id="KW-1133">Transmembrane helix</keyword>
<keyword evidence="1" id="KW-0472">Membrane</keyword>
<dbReference type="InterPro" id="IPR012340">
    <property type="entry name" value="NA-bd_OB-fold"/>
</dbReference>
<dbReference type="RefSeq" id="WP_048630096.1">
    <property type="nucleotide sequence ID" value="NZ_CVQQ01000001.1"/>
</dbReference>
<dbReference type="STRING" id="1791.GCA_001049355_00111"/>
<feature type="transmembrane region" description="Helical" evidence="1">
    <location>
        <begin position="39"/>
        <end position="65"/>
    </location>
</feature>